<dbReference type="AlphaFoldDB" id="B8CV22"/>
<dbReference type="STRING" id="225849.swp_4876"/>
<evidence type="ECO:0000313" key="7">
    <source>
        <dbReference type="Proteomes" id="UP000000753"/>
    </source>
</evidence>
<dbReference type="OrthoDB" id="9773582at2"/>
<dbReference type="SUPFAM" id="SSF48317">
    <property type="entry name" value="Acid phosphatase/Vanadium-dependent haloperoxidase"/>
    <property type="match status" value="1"/>
</dbReference>
<evidence type="ECO:0000256" key="2">
    <source>
        <dbReference type="ARBA" id="ARBA00032707"/>
    </source>
</evidence>
<evidence type="ECO:0000259" key="5">
    <source>
        <dbReference type="SMART" id="SM00014"/>
    </source>
</evidence>
<dbReference type="Pfam" id="PF01569">
    <property type="entry name" value="PAP2"/>
    <property type="match status" value="1"/>
</dbReference>
<dbReference type="EC" id="3.6.1.27" evidence="1"/>
<dbReference type="EMBL" id="CP000472">
    <property type="protein sequence ID" value="ACJ31498.1"/>
    <property type="molecule type" value="Genomic_DNA"/>
</dbReference>
<dbReference type="InterPro" id="IPR000326">
    <property type="entry name" value="PAP2/HPO"/>
</dbReference>
<dbReference type="InterPro" id="IPR036938">
    <property type="entry name" value="PAP2/HPO_sf"/>
</dbReference>
<dbReference type="GO" id="GO:0050380">
    <property type="term" value="F:undecaprenyl-diphosphatase activity"/>
    <property type="evidence" value="ECO:0007669"/>
    <property type="project" value="UniProtKB-EC"/>
</dbReference>
<dbReference type="CDD" id="cd03394">
    <property type="entry name" value="PAP2_like_5"/>
    <property type="match status" value="1"/>
</dbReference>
<name>B8CV22_SHEPW</name>
<dbReference type="SMART" id="SM00014">
    <property type="entry name" value="acidPPc"/>
    <property type="match status" value="1"/>
</dbReference>
<protein>
    <recommendedName>
        <fullName evidence="1">undecaprenyl-diphosphate phosphatase</fullName>
        <ecNumber evidence="1">3.6.1.27</ecNumber>
    </recommendedName>
    <alternativeName>
        <fullName evidence="2">Undecaprenyl pyrophosphate phosphatase</fullName>
    </alternativeName>
</protein>
<evidence type="ECO:0000256" key="4">
    <source>
        <dbReference type="SAM" id="SignalP"/>
    </source>
</evidence>
<keyword evidence="4" id="KW-0732">Signal</keyword>
<organism evidence="6 7">
    <name type="scientific">Shewanella piezotolerans (strain WP3 / JCM 13877)</name>
    <dbReference type="NCBI Taxonomy" id="225849"/>
    <lineage>
        <taxon>Bacteria</taxon>
        <taxon>Pseudomonadati</taxon>
        <taxon>Pseudomonadota</taxon>
        <taxon>Gammaproteobacteria</taxon>
        <taxon>Alteromonadales</taxon>
        <taxon>Shewanellaceae</taxon>
        <taxon>Shewanella</taxon>
    </lineage>
</organism>
<dbReference type="RefSeq" id="WP_020914828.1">
    <property type="nucleotide sequence ID" value="NC_011566.1"/>
</dbReference>
<gene>
    <name evidence="6" type="ordered locus">swp_4876</name>
</gene>
<feature type="signal peptide" evidence="4">
    <location>
        <begin position="1"/>
        <end position="18"/>
    </location>
</feature>
<feature type="chain" id="PRO_5002869950" description="undecaprenyl-diphosphate phosphatase" evidence="4">
    <location>
        <begin position="19"/>
        <end position="178"/>
    </location>
</feature>
<comment type="catalytic activity">
    <reaction evidence="3">
        <text>di-trans,octa-cis-undecaprenyl diphosphate + H2O = di-trans,octa-cis-undecaprenyl phosphate + phosphate + H(+)</text>
        <dbReference type="Rhea" id="RHEA:28094"/>
        <dbReference type="ChEBI" id="CHEBI:15377"/>
        <dbReference type="ChEBI" id="CHEBI:15378"/>
        <dbReference type="ChEBI" id="CHEBI:43474"/>
        <dbReference type="ChEBI" id="CHEBI:58405"/>
        <dbReference type="ChEBI" id="CHEBI:60392"/>
        <dbReference type="EC" id="3.6.1.27"/>
    </reaction>
</comment>
<accession>B8CV22</accession>
<reference evidence="6 7" key="1">
    <citation type="journal article" date="2008" name="PLoS ONE">
        <title>Environmental adaptation: genomic analysis of the piezotolerant and psychrotolerant deep-sea iron reducing bacterium Shewanella piezotolerans WP3.</title>
        <authorList>
            <person name="Wang F."/>
            <person name="Wang J."/>
            <person name="Jian H."/>
            <person name="Zhang B."/>
            <person name="Li S."/>
            <person name="Wang F."/>
            <person name="Zeng X."/>
            <person name="Gao L."/>
            <person name="Bartlett D.H."/>
            <person name="Yu J."/>
            <person name="Hu S."/>
            <person name="Xiao X."/>
        </authorList>
    </citation>
    <scope>NUCLEOTIDE SEQUENCE [LARGE SCALE GENOMIC DNA]</scope>
    <source>
        <strain evidence="7">WP3 / JCM 13877</strain>
    </source>
</reference>
<dbReference type="PANTHER" id="PTHR14969">
    <property type="entry name" value="SPHINGOSINE-1-PHOSPHATE PHOSPHOHYDROLASE"/>
    <property type="match status" value="1"/>
</dbReference>
<dbReference type="HOGENOM" id="CLU_106650_2_0_6"/>
<dbReference type="Gene3D" id="1.20.144.10">
    <property type="entry name" value="Phosphatidic acid phosphatase type 2/haloperoxidase"/>
    <property type="match status" value="1"/>
</dbReference>
<dbReference type="KEGG" id="swp:swp_4876"/>
<evidence type="ECO:0000313" key="6">
    <source>
        <dbReference type="EMBL" id="ACJ31498.1"/>
    </source>
</evidence>
<dbReference type="eggNOG" id="COG0671">
    <property type="taxonomic scope" value="Bacteria"/>
</dbReference>
<sequence>MKHILLTISLLLSSAHSAAHSESFETYGDVGQFAIPLTALFIVWAKDDTQGMYQLGKGWAYTQAVTHGLKLTVHARRPNGVDCNSFPSGHTSSAFSGAAFLHHRYGWQYGLPAYIAAAGVGASRIEASKHWELDVLAGAAIAYGVSYLVTERCAASNLQLAPARFGKDGQGLMLSYRF</sequence>
<dbReference type="PANTHER" id="PTHR14969:SF13">
    <property type="entry name" value="AT30094P"/>
    <property type="match status" value="1"/>
</dbReference>
<evidence type="ECO:0000256" key="1">
    <source>
        <dbReference type="ARBA" id="ARBA00012374"/>
    </source>
</evidence>
<feature type="domain" description="Phosphatidic acid phosphatase type 2/haloperoxidase" evidence="5">
    <location>
        <begin position="50"/>
        <end position="150"/>
    </location>
</feature>
<evidence type="ECO:0000256" key="3">
    <source>
        <dbReference type="ARBA" id="ARBA00047594"/>
    </source>
</evidence>
<keyword evidence="7" id="KW-1185">Reference proteome</keyword>
<dbReference type="Proteomes" id="UP000000753">
    <property type="component" value="Chromosome"/>
</dbReference>
<proteinExistence type="predicted"/>